<evidence type="ECO:0000256" key="7">
    <source>
        <dbReference type="ARBA" id="ARBA00022598"/>
    </source>
</evidence>
<dbReference type="Gene3D" id="3.40.50.150">
    <property type="entry name" value="Vaccinia Virus protein VP39"/>
    <property type="match status" value="1"/>
</dbReference>
<evidence type="ECO:0000256" key="6">
    <source>
        <dbReference type="ARBA" id="ARBA00022553"/>
    </source>
</evidence>
<evidence type="ECO:0000256" key="8">
    <source>
        <dbReference type="ARBA" id="ARBA00022737"/>
    </source>
</evidence>
<evidence type="ECO:0000259" key="11">
    <source>
        <dbReference type="PROSITE" id="PS50075"/>
    </source>
</evidence>
<dbReference type="InterPro" id="IPR020806">
    <property type="entry name" value="PKS_PP-bd"/>
</dbReference>
<dbReference type="SUPFAM" id="SSF53474">
    <property type="entry name" value="alpha/beta-Hydrolases"/>
    <property type="match status" value="1"/>
</dbReference>
<keyword evidence="5" id="KW-0596">Phosphopantetheine</keyword>
<keyword evidence="13" id="KW-1185">Reference proteome</keyword>
<dbReference type="InterPro" id="IPR042099">
    <property type="entry name" value="ANL_N_sf"/>
</dbReference>
<dbReference type="PROSITE" id="PS50075">
    <property type="entry name" value="CARRIER"/>
    <property type="match status" value="1"/>
</dbReference>
<comment type="caution">
    <text evidence="12">The sequence shown here is derived from an EMBL/GenBank/DDBJ whole genome shotgun (WGS) entry which is preliminary data.</text>
</comment>
<dbReference type="SUPFAM" id="SSF52777">
    <property type="entry name" value="CoA-dependent acyltransferases"/>
    <property type="match status" value="2"/>
</dbReference>
<feature type="region of interest" description="Disordered" evidence="10">
    <location>
        <begin position="638"/>
        <end position="657"/>
    </location>
</feature>
<dbReference type="Pfam" id="PF08242">
    <property type="entry name" value="Methyltransf_12"/>
    <property type="match status" value="1"/>
</dbReference>
<keyword evidence="6" id="KW-0597">Phosphoprotein</keyword>
<dbReference type="Gene3D" id="3.30.559.30">
    <property type="entry name" value="Nonribosomal peptide synthetase, condensation domain"/>
    <property type="match status" value="1"/>
</dbReference>
<dbReference type="GO" id="GO:0005737">
    <property type="term" value="C:cytoplasm"/>
    <property type="evidence" value="ECO:0007669"/>
    <property type="project" value="TreeGrafter"/>
</dbReference>
<dbReference type="CDD" id="cd19535">
    <property type="entry name" value="Cyc_NRPS"/>
    <property type="match status" value="1"/>
</dbReference>
<dbReference type="GO" id="GO:0043041">
    <property type="term" value="P:amino acid activation for nonribosomal peptide biosynthetic process"/>
    <property type="evidence" value="ECO:0007669"/>
    <property type="project" value="TreeGrafter"/>
</dbReference>
<dbReference type="InterPro" id="IPR000873">
    <property type="entry name" value="AMP-dep_synth/lig_dom"/>
</dbReference>
<dbReference type="PROSITE" id="PS00012">
    <property type="entry name" value="PHOSPHOPANTETHEINE"/>
    <property type="match status" value="1"/>
</dbReference>
<dbReference type="SUPFAM" id="SSF53335">
    <property type="entry name" value="S-adenosyl-L-methionine-dependent methyltransferases"/>
    <property type="match status" value="1"/>
</dbReference>
<dbReference type="GO" id="GO:0031177">
    <property type="term" value="F:phosphopantetheine binding"/>
    <property type="evidence" value="ECO:0007669"/>
    <property type="project" value="InterPro"/>
</dbReference>
<dbReference type="CDD" id="cd12114">
    <property type="entry name" value="A_NRPS_TlmIV_like"/>
    <property type="match status" value="1"/>
</dbReference>
<dbReference type="SUPFAM" id="SSF56801">
    <property type="entry name" value="Acetyl-CoA synthetase-like"/>
    <property type="match status" value="1"/>
</dbReference>
<dbReference type="InterPro" id="IPR006162">
    <property type="entry name" value="Ppantetheine_attach_site"/>
</dbReference>
<dbReference type="FunFam" id="3.30.559.10:FF:000023">
    <property type="entry name" value="Non-ribosomal peptide synthetase"/>
    <property type="match status" value="1"/>
</dbReference>
<dbReference type="Pfam" id="PF18563">
    <property type="entry name" value="TubC_N"/>
    <property type="match status" value="1"/>
</dbReference>
<evidence type="ECO:0000256" key="10">
    <source>
        <dbReference type="SAM" id="MobiDB-lite"/>
    </source>
</evidence>
<dbReference type="Gene3D" id="1.10.1200.10">
    <property type="entry name" value="ACP-like"/>
    <property type="match status" value="1"/>
</dbReference>
<dbReference type="InterPro" id="IPR009081">
    <property type="entry name" value="PP-bd_ACP"/>
</dbReference>
<evidence type="ECO:0000256" key="5">
    <source>
        <dbReference type="ARBA" id="ARBA00022450"/>
    </source>
</evidence>
<evidence type="ECO:0000313" key="13">
    <source>
        <dbReference type="Proteomes" id="UP000579153"/>
    </source>
</evidence>
<dbReference type="InterPro" id="IPR020845">
    <property type="entry name" value="AMP-binding_CS"/>
</dbReference>
<dbReference type="Pfam" id="PF13193">
    <property type="entry name" value="AMP-binding_C"/>
    <property type="match status" value="1"/>
</dbReference>
<feature type="domain" description="Carrier" evidence="11">
    <location>
        <begin position="1429"/>
        <end position="1510"/>
    </location>
</feature>
<dbReference type="FunFam" id="3.40.50.12780:FF:000012">
    <property type="entry name" value="Non-ribosomal peptide synthetase"/>
    <property type="match status" value="1"/>
</dbReference>
<dbReference type="Gene3D" id="3.40.50.1820">
    <property type="entry name" value="alpha/beta hydrolase"/>
    <property type="match status" value="1"/>
</dbReference>
<comment type="cofactor">
    <cofactor evidence="1">
        <name>pantetheine 4'-phosphate</name>
        <dbReference type="ChEBI" id="CHEBI:47942"/>
    </cofactor>
</comment>
<proteinExistence type="inferred from homology"/>
<dbReference type="Pfam" id="PF00975">
    <property type="entry name" value="Thioesterase"/>
    <property type="match status" value="1"/>
</dbReference>
<dbReference type="NCBIfam" id="TIGR01733">
    <property type="entry name" value="AA-adenyl-dom"/>
    <property type="match status" value="1"/>
</dbReference>
<evidence type="ECO:0000256" key="1">
    <source>
        <dbReference type="ARBA" id="ARBA00001957"/>
    </source>
</evidence>
<dbReference type="InterPro" id="IPR045851">
    <property type="entry name" value="AMP-bd_C_sf"/>
</dbReference>
<reference evidence="12 13" key="1">
    <citation type="submission" date="2020-08" db="EMBL/GenBank/DDBJ databases">
        <title>Sequencing the genomes of 1000 actinobacteria strains.</title>
        <authorList>
            <person name="Klenk H.-P."/>
        </authorList>
    </citation>
    <scope>NUCLEOTIDE SEQUENCE [LARGE SCALE GENOMIC DNA]</scope>
    <source>
        <strain evidence="12 13">DSM 45507</strain>
    </source>
</reference>
<evidence type="ECO:0000256" key="2">
    <source>
        <dbReference type="ARBA" id="ARBA00005102"/>
    </source>
</evidence>
<dbReference type="InterPro" id="IPR029063">
    <property type="entry name" value="SAM-dependent_MTases_sf"/>
</dbReference>
<dbReference type="Gene3D" id="3.30.559.10">
    <property type="entry name" value="Chloramphenicol acetyltransferase-like domain"/>
    <property type="match status" value="1"/>
</dbReference>
<dbReference type="InterPro" id="IPR041464">
    <property type="entry name" value="TubC_N"/>
</dbReference>
<evidence type="ECO:0000256" key="3">
    <source>
        <dbReference type="ARBA" id="ARBA00007380"/>
    </source>
</evidence>
<dbReference type="FunFam" id="1.10.1200.10:FF:000016">
    <property type="entry name" value="Non-ribosomal peptide synthase"/>
    <property type="match status" value="1"/>
</dbReference>
<dbReference type="Proteomes" id="UP000579153">
    <property type="component" value="Unassembled WGS sequence"/>
</dbReference>
<dbReference type="GO" id="GO:0016874">
    <property type="term" value="F:ligase activity"/>
    <property type="evidence" value="ECO:0007669"/>
    <property type="project" value="UniProtKB-KW"/>
</dbReference>
<dbReference type="GO" id="GO:0000036">
    <property type="term" value="F:acyl carrier activity"/>
    <property type="evidence" value="ECO:0007669"/>
    <property type="project" value="TreeGrafter"/>
</dbReference>
<dbReference type="InterPro" id="IPR001242">
    <property type="entry name" value="Condensation_dom"/>
</dbReference>
<name>A0A7W9FZ06_9ACTN</name>
<dbReference type="Pfam" id="PF00550">
    <property type="entry name" value="PP-binding"/>
    <property type="match status" value="1"/>
</dbReference>
<accession>A0A7W9FZ06</accession>
<dbReference type="FunFam" id="3.30.559.30:FF:000006">
    <property type="entry name" value="Yersiniabactin polyketide/non-ribosomal peptide synthetase"/>
    <property type="match status" value="1"/>
</dbReference>
<dbReference type="InterPro" id="IPR025110">
    <property type="entry name" value="AMP-bd_C"/>
</dbReference>
<dbReference type="RefSeq" id="WP_313042706.1">
    <property type="nucleotide sequence ID" value="NZ_JACHMB010000001.1"/>
</dbReference>
<dbReference type="GO" id="GO:0009403">
    <property type="term" value="P:toxin biosynthetic process"/>
    <property type="evidence" value="ECO:0007669"/>
    <property type="project" value="UniProtKB-ARBA"/>
</dbReference>
<dbReference type="CDD" id="cd02440">
    <property type="entry name" value="AdoMet_MTases"/>
    <property type="match status" value="1"/>
</dbReference>
<dbReference type="Pfam" id="PF00501">
    <property type="entry name" value="AMP-binding"/>
    <property type="match status" value="1"/>
</dbReference>
<dbReference type="InterPro" id="IPR001031">
    <property type="entry name" value="Thioesterase"/>
</dbReference>
<dbReference type="Gene3D" id="3.30.300.30">
    <property type="match status" value="2"/>
</dbReference>
<comment type="pathway">
    <text evidence="2">Siderophore biosynthesis; mycobactin biosynthesis.</text>
</comment>
<evidence type="ECO:0000256" key="4">
    <source>
        <dbReference type="ARBA" id="ARBA00016743"/>
    </source>
</evidence>
<dbReference type="PANTHER" id="PTHR45527:SF10">
    <property type="entry name" value="PYOCHELIN SYNTHASE PCHF"/>
    <property type="match status" value="1"/>
</dbReference>
<dbReference type="InterPro" id="IPR029058">
    <property type="entry name" value="AB_hydrolase_fold"/>
</dbReference>
<dbReference type="Gene3D" id="1.10.10.1830">
    <property type="entry name" value="Non-ribosomal peptide synthase, adenylation domain"/>
    <property type="match status" value="1"/>
</dbReference>
<dbReference type="SMART" id="SM00823">
    <property type="entry name" value="PKS_PP"/>
    <property type="match status" value="1"/>
</dbReference>
<dbReference type="InterPro" id="IPR057737">
    <property type="entry name" value="Condensation_MtbB-like"/>
</dbReference>
<organism evidence="12 13">
    <name type="scientific">Nonomuraea jabiensis</name>
    <dbReference type="NCBI Taxonomy" id="882448"/>
    <lineage>
        <taxon>Bacteria</taxon>
        <taxon>Bacillati</taxon>
        <taxon>Actinomycetota</taxon>
        <taxon>Actinomycetes</taxon>
        <taxon>Streptosporangiales</taxon>
        <taxon>Streptosporangiaceae</taxon>
        <taxon>Nonomuraea</taxon>
    </lineage>
</organism>
<keyword evidence="7" id="KW-0436">Ligase</keyword>
<dbReference type="EMBL" id="JACHMB010000001">
    <property type="protein sequence ID" value="MBB5774136.1"/>
    <property type="molecule type" value="Genomic_DNA"/>
</dbReference>
<evidence type="ECO:0000313" key="12">
    <source>
        <dbReference type="EMBL" id="MBB5774136.1"/>
    </source>
</evidence>
<dbReference type="SUPFAM" id="SSF47336">
    <property type="entry name" value="ACP-like"/>
    <property type="match status" value="1"/>
</dbReference>
<keyword evidence="8" id="KW-0677">Repeat</keyword>
<dbReference type="InterPro" id="IPR036736">
    <property type="entry name" value="ACP-like_sf"/>
</dbReference>
<gene>
    <name evidence="12" type="ORF">HD596_000892</name>
</gene>
<dbReference type="InterPro" id="IPR023213">
    <property type="entry name" value="CAT-like_dom_sf"/>
</dbReference>
<dbReference type="InterPro" id="IPR020459">
    <property type="entry name" value="AMP-binding"/>
</dbReference>
<protein>
    <recommendedName>
        <fullName evidence="4">Phenyloxazoline synthase MbtB</fullName>
    </recommendedName>
    <alternativeName>
        <fullName evidence="9">Mycobactin synthetase protein B</fullName>
    </alternativeName>
</protein>
<comment type="similarity">
    <text evidence="3">Belongs to the ATP-dependent AMP-binding enzyme family. MbtB subfamily.</text>
</comment>
<evidence type="ECO:0000256" key="9">
    <source>
        <dbReference type="ARBA" id="ARBA00033440"/>
    </source>
</evidence>
<dbReference type="Gene3D" id="3.40.50.12780">
    <property type="entry name" value="N-terminal domain of ligase-like"/>
    <property type="match status" value="1"/>
</dbReference>
<dbReference type="InterPro" id="IPR010071">
    <property type="entry name" value="AA_adenyl_dom"/>
</dbReference>
<dbReference type="Pfam" id="PF00668">
    <property type="entry name" value="Condensation"/>
    <property type="match status" value="1"/>
</dbReference>
<dbReference type="PROSITE" id="PS00455">
    <property type="entry name" value="AMP_BINDING"/>
    <property type="match status" value="1"/>
</dbReference>
<dbReference type="PRINTS" id="PR00154">
    <property type="entry name" value="AMPBINDING"/>
</dbReference>
<dbReference type="InterPro" id="IPR044894">
    <property type="entry name" value="TubC_N_sf"/>
</dbReference>
<dbReference type="InterPro" id="IPR013217">
    <property type="entry name" value="Methyltransf_12"/>
</dbReference>
<dbReference type="PANTHER" id="PTHR45527">
    <property type="entry name" value="NONRIBOSOMAL PEPTIDE SYNTHETASE"/>
    <property type="match status" value="1"/>
</dbReference>
<sequence length="1825" mass="198698">MTQAPAVHELIADMEAAGIRLWEDDGSLRFRAPKGALTEERRAALVGAKPEIIAHLRRESEAETVRPEPERRLDPFPLTDVQQAYLIGRNDAFGYGGVACHGYVEVSFPRLDPERVQAAWRALIARHDMLRAVIHPDGHQQVLAEVPAYEVRVTDLRGTDPEERLAAIREEMANTVYPAGSWPLFELRISLTDRGALLHASIDLLIADYVSIQLLLGELHLLHENPDADLRPVPVSFRDCLLALRAQRESARYDRDRAYWWGRMDDLPPAPELPALDQAAADARFRRWESRVEPAEWARLRTRAAAAGITPSQAVLAAYAEVIGRWSRRPRFTLNLTLLDRPPLHPYIDRVVGDFTTLNLLAVDTTPGRSFAERAHAIGRQLFADMEHRRCGGIEVMRELARRRGRDAALMPVVFTSAIGLGRDDAEHGTPEYGISQTPQVWIDCQVKEHQGALLVNWDVRAGVFPEGLVDDMFAAFTALLHGLSSDGTWSSASPVELPGAQARRRALVNATAAPLPDGLLHEEVVAQARRTPERTAVVTGAGSITYGELLDRAAGVARALREAGHQPGEIVAVVMDKGVEQVVAVLGTLLAGGAYLPVDTGQPPARRDRILADGSARLVLTQSWHAEHDWIPVDTLPPAHAEDALPPTRVEDGGGRRRPDDLAYVIYTSGSTGVPKGVMISHRAARNTIDDISARFGVGPDDRVLGLANLGFDLSVYDIFGPLAVGAALVLPDPSRRGDPAHWAELVAGHRVTVWNSVPAQLQMLQHYLDAEPAAELPTLRLAMLSGDWIPVALPGQIRRRVPGLDVISLGGATEAAIWSIYHSVGDPLPGWASVPYGKPLANQTFHVLDAAMRPCPDWVPGELYIGGAGVAIGYLGDEGRTAERFVRHGGERLYRTGDLGRYRPDGNIEFLGREDSQVKIRGHRIELAEVETALQAHPAVAAGTVIVDGDRALERRLIAFAQPAAREDDIAFAQPAAREDDGAPAEQTGAGDTPDVAGAAEMAAGAALEGVDLARVVAVAETLDEIALASMAAALRTGGLFTTEDGHGLEEILTAARVAPDHHRLVRRWLAALHERGRLDRDPDGRYRNLRGDTGVEPLWRQVESLTEGLDYGAELIGFLRVSTTHLPELMRGELDARELLFPEGDMGTAEGAYKDNVLSRYVNRIVRAVVGRVAEHHTGGPLRVLEAGAGVGGTSAELIPELAGHQVEYVFTDLSRFFLTQAAERFADHPWVRYGLFDINADYRAQGYEPNSFEVILCANVLHNSHDAAAVLARFRELLVPGGWLVFIETTREHVQIMSSMEFLMNPHDYADVRQGRDRTFVTRDEWLDLLRGAGARTLACLPGPGDPLASLGQCVFAARFPDDRERIDLAELRAFLAERLPDYMLPAHVQVVDELPLTDNGKIDRARLRALLPSTAGESATGGEEPRDDLERRLAALWAELLGLPRVYRDQDFFALGGDSLLVTRLAGRVREELAEASGFYWDSLVRQLVNQPTVAALAAHLRQARDDREQGLPRTPASPLVRLSGDGGDGPVRVLLHDGTGTLTPYRALVPELSGAPLLGLVINDAERYLELDPAQAVESLAGSYARLLLEEGAPGYHIVGYCMGGLIATEVARRLTEGGAVVDGLTVISSSRFPYRISDELMLEYGFAQACGLDPARLGYPGGDLARALRVVLESSPGHVREGSLAALAGSADPGLARIGRHFAELAATSPPDRLAAVARALGHPQERVDLAYRVFRQSFTAVTHYDPEPYAGDITFLRQRGVTNLVPTLQDDMTDFWQNLCLGRLTALDIEGDHFSCLSGPYAAGVAKLVTEVTGVTA</sequence>